<dbReference type="AlphaFoldDB" id="A0A9W8AW92"/>
<dbReference type="Gene3D" id="2.70.50.70">
    <property type="match status" value="1"/>
</dbReference>
<dbReference type="PANTHER" id="PTHR36182">
    <property type="entry name" value="PROTEIN, PUTATIVE (AFU_ORTHOLOGUE AFUA_6G10930)-RELATED"/>
    <property type="match status" value="1"/>
</dbReference>
<keyword evidence="2" id="KW-0732">Signal</keyword>
<dbReference type="Proteomes" id="UP001150925">
    <property type="component" value="Unassembled WGS sequence"/>
</dbReference>
<protein>
    <recommendedName>
        <fullName evidence="5">Chitin-binding type-4 domain-containing protein</fullName>
    </recommendedName>
</protein>
<dbReference type="PANTHER" id="PTHR36182:SF1">
    <property type="entry name" value="PROTEIN, PUTATIVE (AFU_ORTHOLOGUE AFUA_6G10930)-RELATED"/>
    <property type="match status" value="1"/>
</dbReference>
<feature type="chain" id="PRO_5040990067" description="Chitin-binding type-4 domain-containing protein" evidence="2">
    <location>
        <begin position="22"/>
        <end position="315"/>
    </location>
</feature>
<evidence type="ECO:0000256" key="2">
    <source>
        <dbReference type="SAM" id="SignalP"/>
    </source>
</evidence>
<gene>
    <name evidence="3" type="ORF">IWQ62_000858</name>
</gene>
<dbReference type="OrthoDB" id="2342176at2759"/>
<feature type="compositionally biased region" description="Polar residues" evidence="1">
    <location>
        <begin position="263"/>
        <end position="277"/>
    </location>
</feature>
<feature type="region of interest" description="Disordered" evidence="1">
    <location>
        <begin position="211"/>
        <end position="315"/>
    </location>
</feature>
<proteinExistence type="predicted"/>
<feature type="compositionally biased region" description="Low complexity" evidence="1">
    <location>
        <begin position="227"/>
        <end position="262"/>
    </location>
</feature>
<evidence type="ECO:0000313" key="3">
    <source>
        <dbReference type="EMBL" id="KAJ1969075.1"/>
    </source>
</evidence>
<evidence type="ECO:0008006" key="5">
    <source>
        <dbReference type="Google" id="ProtNLM"/>
    </source>
</evidence>
<keyword evidence="4" id="KW-1185">Reference proteome</keyword>
<evidence type="ECO:0000256" key="1">
    <source>
        <dbReference type="SAM" id="MobiDB-lite"/>
    </source>
</evidence>
<feature type="compositionally biased region" description="Low complexity" evidence="1">
    <location>
        <begin position="278"/>
        <end position="291"/>
    </location>
</feature>
<reference evidence="3" key="1">
    <citation type="submission" date="2022-07" db="EMBL/GenBank/DDBJ databases">
        <title>Phylogenomic reconstructions and comparative analyses of Kickxellomycotina fungi.</title>
        <authorList>
            <person name="Reynolds N.K."/>
            <person name="Stajich J.E."/>
            <person name="Barry K."/>
            <person name="Grigoriev I.V."/>
            <person name="Crous P."/>
            <person name="Smith M.E."/>
        </authorList>
    </citation>
    <scope>NUCLEOTIDE SEQUENCE</scope>
    <source>
        <strain evidence="3">RSA 1196</strain>
    </source>
</reference>
<evidence type="ECO:0000313" key="4">
    <source>
        <dbReference type="Proteomes" id="UP001150925"/>
    </source>
</evidence>
<accession>A0A9W8AW92</accession>
<name>A0A9W8AW92_9FUNG</name>
<comment type="caution">
    <text evidence="3">The sequence shown here is derived from an EMBL/GenBank/DDBJ whole genome shotgun (WGS) entry which is preliminary data.</text>
</comment>
<dbReference type="EMBL" id="JANBPY010000098">
    <property type="protein sequence ID" value="KAJ1969075.1"/>
    <property type="molecule type" value="Genomic_DNA"/>
</dbReference>
<sequence>MKLTFGVSALAVLLASPMVLAHEHIAKPCIRRSPIQPECEGFGEPDYNAATPISTKDTVNRDPMCRGPRGKSNGVLKAGETITLEFINNAIHKGGHCEVAMSTNEKDWAVILTKLTSCFVDEEGLNIKATIPKDAPSLEHVVISWTWVNAEGNREFYMNCMDFSLEGVEGGKIEGPQMVIANHPGYPTIGQFAWGEDPRLDLYQNRPNIIINGDGSVSGGNSTTPQPSASNTSASDTTPTDTPTESSAGTPTNVPTTSVTSPGESTTATDNGTASTNTDSASISTETSESTNGAPSSTDGTPAPTNPPKCKPKQK</sequence>
<organism evidence="3 4">
    <name type="scientific">Dispira parvispora</name>
    <dbReference type="NCBI Taxonomy" id="1520584"/>
    <lineage>
        <taxon>Eukaryota</taxon>
        <taxon>Fungi</taxon>
        <taxon>Fungi incertae sedis</taxon>
        <taxon>Zoopagomycota</taxon>
        <taxon>Kickxellomycotina</taxon>
        <taxon>Dimargaritomycetes</taxon>
        <taxon>Dimargaritales</taxon>
        <taxon>Dimargaritaceae</taxon>
        <taxon>Dispira</taxon>
    </lineage>
</organism>
<feature type="signal peptide" evidence="2">
    <location>
        <begin position="1"/>
        <end position="21"/>
    </location>
</feature>